<dbReference type="SUPFAM" id="SSF57716">
    <property type="entry name" value="Glucocorticoid receptor-like (DNA-binding domain)"/>
    <property type="match status" value="2"/>
</dbReference>
<evidence type="ECO:0000313" key="6">
    <source>
        <dbReference type="Proteomes" id="UP001229421"/>
    </source>
</evidence>
<dbReference type="Proteomes" id="UP001229421">
    <property type="component" value="Unassembled WGS sequence"/>
</dbReference>
<dbReference type="Pfam" id="PF00412">
    <property type="entry name" value="LIM"/>
    <property type="match status" value="1"/>
</dbReference>
<keyword evidence="2 3" id="KW-0862">Zinc</keyword>
<dbReference type="InterPro" id="IPR045218">
    <property type="entry name" value="DA1-like"/>
</dbReference>
<proteinExistence type="predicted"/>
<dbReference type="AlphaFoldDB" id="A0AAD8LCH3"/>
<sequence>MAWFGRIVDRAAPEVSWASHSDFEDFDRVIAKSFSDAGKRKHAINDNFLKEDEYLAKALHGSLKLEPPAWNRNVNQNGNVNQRRISFPHSTSFSICAGCKNVIGHGRVLRCMGAVWHPECLKCHGCNLPISDYEFSLSGNFAYHKSCYKENHHPRCDVCHHFMRTNAAGFVEYKVHPFWAQKYCPHHDRDGTPRCCSCDRFEPREVQYAALNDGRKLCLECLDSAIMDTADCQPLYRDIQQFFESSNMKLEQKIPLLLVERQALNEAMDGETNGHHHMPETRGLCLSEEQTVSTVSREPRFGLGNRQMRLEPYKLVRHSEVTAILVLYGLPRLLTGSILAHEMMHAWLRLKGYPRLREDVEEGICQVVAHMWLAAEIASISTSRQAKRSPFEKKLGDFFKHQIENDISPVYGNGFRAGNQAVLKYGFQKTLYHIRSTGSFPY</sequence>
<evidence type="ECO:0000256" key="2">
    <source>
        <dbReference type="ARBA" id="ARBA00022833"/>
    </source>
</evidence>
<dbReference type="PANTHER" id="PTHR24209">
    <property type="entry name" value="PROTEIN DA1-RELATED 2"/>
    <property type="match status" value="1"/>
</dbReference>
<dbReference type="SMART" id="SM00132">
    <property type="entry name" value="LIM"/>
    <property type="match status" value="1"/>
</dbReference>
<name>A0AAD8LCH3_TARER</name>
<accession>A0AAD8LCH3</accession>
<evidence type="ECO:0000256" key="1">
    <source>
        <dbReference type="ARBA" id="ARBA00022723"/>
    </source>
</evidence>
<dbReference type="InterPro" id="IPR022087">
    <property type="entry name" value="DA1-like_dom"/>
</dbReference>
<keyword evidence="1 3" id="KW-0479">Metal-binding</keyword>
<dbReference type="GO" id="GO:0046872">
    <property type="term" value="F:metal ion binding"/>
    <property type="evidence" value="ECO:0007669"/>
    <property type="project" value="UniProtKB-KW"/>
</dbReference>
<organism evidence="5 6">
    <name type="scientific">Tagetes erecta</name>
    <name type="common">African marigold</name>
    <dbReference type="NCBI Taxonomy" id="13708"/>
    <lineage>
        <taxon>Eukaryota</taxon>
        <taxon>Viridiplantae</taxon>
        <taxon>Streptophyta</taxon>
        <taxon>Embryophyta</taxon>
        <taxon>Tracheophyta</taxon>
        <taxon>Spermatophyta</taxon>
        <taxon>Magnoliopsida</taxon>
        <taxon>eudicotyledons</taxon>
        <taxon>Gunneridae</taxon>
        <taxon>Pentapetalae</taxon>
        <taxon>asterids</taxon>
        <taxon>campanulids</taxon>
        <taxon>Asterales</taxon>
        <taxon>Asteraceae</taxon>
        <taxon>Asteroideae</taxon>
        <taxon>Heliantheae alliance</taxon>
        <taxon>Tageteae</taxon>
        <taxon>Tagetes</taxon>
    </lineage>
</organism>
<dbReference type="EMBL" id="JAUHHV010000001">
    <property type="protein sequence ID" value="KAK1436556.1"/>
    <property type="molecule type" value="Genomic_DNA"/>
</dbReference>
<dbReference type="PROSITE" id="PS50023">
    <property type="entry name" value="LIM_DOMAIN_2"/>
    <property type="match status" value="1"/>
</dbReference>
<evidence type="ECO:0000313" key="5">
    <source>
        <dbReference type="EMBL" id="KAK1436556.1"/>
    </source>
</evidence>
<dbReference type="PROSITE" id="PS00478">
    <property type="entry name" value="LIM_DOMAIN_1"/>
    <property type="match status" value="1"/>
</dbReference>
<feature type="domain" description="LIM zinc-binding" evidence="4">
    <location>
        <begin position="94"/>
        <end position="154"/>
    </location>
</feature>
<dbReference type="Gene3D" id="2.10.110.10">
    <property type="entry name" value="Cysteine Rich Protein"/>
    <property type="match status" value="1"/>
</dbReference>
<reference evidence="5" key="1">
    <citation type="journal article" date="2023" name="bioRxiv">
        <title>Improved chromosome-level genome assembly for marigold (Tagetes erecta).</title>
        <authorList>
            <person name="Jiang F."/>
            <person name="Yuan L."/>
            <person name="Wang S."/>
            <person name="Wang H."/>
            <person name="Xu D."/>
            <person name="Wang A."/>
            <person name="Fan W."/>
        </authorList>
    </citation>
    <scope>NUCLEOTIDE SEQUENCE</scope>
    <source>
        <strain evidence="5">WSJ</strain>
        <tissue evidence="5">Leaf</tissue>
    </source>
</reference>
<keyword evidence="6" id="KW-1185">Reference proteome</keyword>
<dbReference type="GO" id="GO:0043130">
    <property type="term" value="F:ubiquitin binding"/>
    <property type="evidence" value="ECO:0007669"/>
    <property type="project" value="TreeGrafter"/>
</dbReference>
<evidence type="ECO:0000259" key="4">
    <source>
        <dbReference type="PROSITE" id="PS50023"/>
    </source>
</evidence>
<dbReference type="CDD" id="cd09396">
    <property type="entry name" value="LIM_DA1"/>
    <property type="match status" value="1"/>
</dbReference>
<dbReference type="Pfam" id="PF12315">
    <property type="entry name" value="DA1-like"/>
    <property type="match status" value="1"/>
</dbReference>
<protein>
    <recommendedName>
        <fullName evidence="4">LIM zinc-binding domain-containing protein</fullName>
    </recommendedName>
</protein>
<evidence type="ECO:0000256" key="3">
    <source>
        <dbReference type="PROSITE-ProRule" id="PRU00125"/>
    </source>
</evidence>
<dbReference type="PANTHER" id="PTHR24209:SF25">
    <property type="entry name" value="PROTEIN DA1-RELATED 1"/>
    <property type="match status" value="1"/>
</dbReference>
<gene>
    <name evidence="5" type="ORF">QVD17_02337</name>
</gene>
<keyword evidence="3" id="KW-0440">LIM domain</keyword>
<comment type="caution">
    <text evidence="5">The sequence shown here is derived from an EMBL/GenBank/DDBJ whole genome shotgun (WGS) entry which is preliminary data.</text>
</comment>
<dbReference type="InterPro" id="IPR001781">
    <property type="entry name" value="Znf_LIM"/>
</dbReference>